<dbReference type="SMART" id="SM00448">
    <property type="entry name" value="REC"/>
    <property type="match status" value="1"/>
</dbReference>
<dbReference type="InterPro" id="IPR001789">
    <property type="entry name" value="Sig_transdc_resp-reg_receiver"/>
</dbReference>
<dbReference type="InterPro" id="IPR007492">
    <property type="entry name" value="LytTR_DNA-bd_dom"/>
</dbReference>
<dbReference type="SMART" id="SM00850">
    <property type="entry name" value="LytTR"/>
    <property type="match status" value="1"/>
</dbReference>
<dbReference type="AlphaFoldDB" id="A0A316A9U5"/>
<dbReference type="SUPFAM" id="SSF52172">
    <property type="entry name" value="CheY-like"/>
    <property type="match status" value="1"/>
</dbReference>
<dbReference type="GO" id="GO:0003677">
    <property type="term" value="F:DNA binding"/>
    <property type="evidence" value="ECO:0007669"/>
    <property type="project" value="UniProtKB-KW"/>
</dbReference>
<evidence type="ECO:0000256" key="1">
    <source>
        <dbReference type="PROSITE-ProRule" id="PRU00169"/>
    </source>
</evidence>
<dbReference type="InterPro" id="IPR046947">
    <property type="entry name" value="LytR-like"/>
</dbReference>
<keyword evidence="4" id="KW-0238">DNA-binding</keyword>
<evidence type="ECO:0000259" key="3">
    <source>
        <dbReference type="PROSITE" id="PS50930"/>
    </source>
</evidence>
<name>A0A316A9U5_9BACT</name>
<dbReference type="Pfam" id="PF00072">
    <property type="entry name" value="Response_reg"/>
    <property type="match status" value="1"/>
</dbReference>
<organism evidence="4 5">
    <name type="scientific">Dyadobacter jejuensis</name>
    <dbReference type="NCBI Taxonomy" id="1082580"/>
    <lineage>
        <taxon>Bacteria</taxon>
        <taxon>Pseudomonadati</taxon>
        <taxon>Bacteroidota</taxon>
        <taxon>Cytophagia</taxon>
        <taxon>Cytophagales</taxon>
        <taxon>Spirosomataceae</taxon>
        <taxon>Dyadobacter</taxon>
    </lineage>
</organism>
<dbReference type="PROSITE" id="PS50110">
    <property type="entry name" value="RESPONSE_REGULATORY"/>
    <property type="match status" value="1"/>
</dbReference>
<sequence>MKILIVEDEVVIAKHLQYTLKGFGYSNFFLAGDYHQALEILNKEVIHLALLDISLGGYKTGIDLAEYIRARYNFPFIFLTSHEELAIVNAALNTSPNAFLNKPFKNVSVYTAVSLAMKNYKENSTPAPVEQDQPAKEESIVIQDALFIKEKNIFSKIFLDQILFIRSDDNYLELHTPDRKYTIRETLKNMISQLPDNQFFRTHKSYIVNLNAITGINHIHLMINDIEIPITADNRSELFKKLNTFT</sequence>
<gene>
    <name evidence="4" type="ORF">CLV98_11844</name>
</gene>
<proteinExistence type="predicted"/>
<feature type="modified residue" description="4-aspartylphosphate" evidence="1">
    <location>
        <position position="52"/>
    </location>
</feature>
<keyword evidence="1" id="KW-0597">Phosphoprotein</keyword>
<feature type="domain" description="Response regulatory" evidence="2">
    <location>
        <begin position="2"/>
        <end position="117"/>
    </location>
</feature>
<dbReference type="EMBL" id="QGDT01000018">
    <property type="protein sequence ID" value="PWJ54282.1"/>
    <property type="molecule type" value="Genomic_DNA"/>
</dbReference>
<reference evidence="4 5" key="1">
    <citation type="submission" date="2018-03" db="EMBL/GenBank/DDBJ databases">
        <title>Genomic Encyclopedia of Archaeal and Bacterial Type Strains, Phase II (KMG-II): from individual species to whole genera.</title>
        <authorList>
            <person name="Goeker M."/>
        </authorList>
    </citation>
    <scope>NUCLEOTIDE SEQUENCE [LARGE SCALE GENOMIC DNA]</scope>
    <source>
        <strain evidence="4 5">DSM 100346</strain>
    </source>
</reference>
<feature type="domain" description="HTH LytTR-type" evidence="3">
    <location>
        <begin position="159"/>
        <end position="244"/>
    </location>
</feature>
<evidence type="ECO:0000313" key="4">
    <source>
        <dbReference type="EMBL" id="PWJ54282.1"/>
    </source>
</evidence>
<dbReference type="PROSITE" id="PS50930">
    <property type="entry name" value="HTH_LYTTR"/>
    <property type="match status" value="1"/>
</dbReference>
<dbReference type="Gene3D" id="2.40.50.1020">
    <property type="entry name" value="LytTr DNA-binding domain"/>
    <property type="match status" value="1"/>
</dbReference>
<keyword evidence="5" id="KW-1185">Reference proteome</keyword>
<accession>A0A316A9U5</accession>
<dbReference type="Gene3D" id="3.40.50.2300">
    <property type="match status" value="1"/>
</dbReference>
<evidence type="ECO:0000259" key="2">
    <source>
        <dbReference type="PROSITE" id="PS50110"/>
    </source>
</evidence>
<dbReference type="Proteomes" id="UP000245880">
    <property type="component" value="Unassembled WGS sequence"/>
</dbReference>
<protein>
    <submittedName>
        <fullName evidence="4">DNA-binding LytR/AlgR family response regulator</fullName>
    </submittedName>
</protein>
<dbReference type="PANTHER" id="PTHR37299">
    <property type="entry name" value="TRANSCRIPTIONAL REGULATOR-RELATED"/>
    <property type="match status" value="1"/>
</dbReference>
<comment type="caution">
    <text evidence="4">The sequence shown here is derived from an EMBL/GenBank/DDBJ whole genome shotgun (WGS) entry which is preliminary data.</text>
</comment>
<dbReference type="OrthoDB" id="1646880at2"/>
<dbReference type="PANTHER" id="PTHR37299:SF1">
    <property type="entry name" value="STAGE 0 SPORULATION PROTEIN A HOMOLOG"/>
    <property type="match status" value="1"/>
</dbReference>
<dbReference type="InterPro" id="IPR011006">
    <property type="entry name" value="CheY-like_superfamily"/>
</dbReference>
<dbReference type="GO" id="GO:0000156">
    <property type="term" value="F:phosphorelay response regulator activity"/>
    <property type="evidence" value="ECO:0007669"/>
    <property type="project" value="InterPro"/>
</dbReference>
<dbReference type="RefSeq" id="WP_109677906.1">
    <property type="nucleotide sequence ID" value="NZ_QGDT01000018.1"/>
</dbReference>
<dbReference type="Pfam" id="PF04397">
    <property type="entry name" value="LytTR"/>
    <property type="match status" value="1"/>
</dbReference>
<evidence type="ECO:0000313" key="5">
    <source>
        <dbReference type="Proteomes" id="UP000245880"/>
    </source>
</evidence>